<dbReference type="GO" id="GO:0080042">
    <property type="term" value="F:ADP-glucose pyrophosphohydrolase activity"/>
    <property type="evidence" value="ECO:0007669"/>
    <property type="project" value="TreeGrafter"/>
</dbReference>
<proteinExistence type="predicted"/>
<dbReference type="PROSITE" id="PS51462">
    <property type="entry name" value="NUDIX"/>
    <property type="match status" value="1"/>
</dbReference>
<evidence type="ECO:0000313" key="6">
    <source>
        <dbReference type="Proteomes" id="UP001265746"/>
    </source>
</evidence>
<reference evidence="5" key="1">
    <citation type="submission" date="2023-06" db="EMBL/GenBank/DDBJ databases">
        <authorList>
            <person name="Noh H."/>
        </authorList>
    </citation>
    <scope>NUCLEOTIDE SEQUENCE</scope>
    <source>
        <strain evidence="5">DUCC20226</strain>
    </source>
</reference>
<gene>
    <name evidence="5" type="ORF">N8I77_010813</name>
</gene>
<dbReference type="GO" id="GO:0006753">
    <property type="term" value="P:nucleoside phosphate metabolic process"/>
    <property type="evidence" value="ECO:0007669"/>
    <property type="project" value="TreeGrafter"/>
</dbReference>
<name>A0AAD9S856_PHOAM</name>
<dbReference type="Gene3D" id="3.90.79.10">
    <property type="entry name" value="Nucleoside Triphosphate Pyrophosphohydrolase"/>
    <property type="match status" value="1"/>
</dbReference>
<accession>A0AAD9S856</accession>
<dbReference type="Pfam" id="PF00293">
    <property type="entry name" value="NUDIX"/>
    <property type="match status" value="1"/>
</dbReference>
<dbReference type="PANTHER" id="PTHR11839">
    <property type="entry name" value="UDP/ADP-SUGAR PYROPHOSPHATASE"/>
    <property type="match status" value="1"/>
</dbReference>
<dbReference type="AlphaFoldDB" id="A0AAD9S856"/>
<dbReference type="InterPro" id="IPR015797">
    <property type="entry name" value="NUDIX_hydrolase-like_dom_sf"/>
</dbReference>
<dbReference type="EMBL" id="JAUJFL010000006">
    <property type="protein sequence ID" value="KAK2601358.1"/>
    <property type="molecule type" value="Genomic_DNA"/>
</dbReference>
<dbReference type="Proteomes" id="UP001265746">
    <property type="component" value="Unassembled WGS sequence"/>
</dbReference>
<dbReference type="GO" id="GO:0019693">
    <property type="term" value="P:ribose phosphate metabolic process"/>
    <property type="evidence" value="ECO:0007669"/>
    <property type="project" value="TreeGrafter"/>
</dbReference>
<comment type="cofactor">
    <cofactor evidence="1">
        <name>Mg(2+)</name>
        <dbReference type="ChEBI" id="CHEBI:18420"/>
    </cofactor>
</comment>
<feature type="region of interest" description="Disordered" evidence="3">
    <location>
        <begin position="290"/>
        <end position="318"/>
    </location>
</feature>
<feature type="domain" description="Nudix hydrolase" evidence="4">
    <location>
        <begin position="117"/>
        <end position="281"/>
    </location>
</feature>
<dbReference type="InterPro" id="IPR000086">
    <property type="entry name" value="NUDIX_hydrolase_dom"/>
</dbReference>
<protein>
    <recommendedName>
        <fullName evidence="4">Nudix hydrolase domain-containing protein</fullName>
    </recommendedName>
</protein>
<keyword evidence="6" id="KW-1185">Reference proteome</keyword>
<evidence type="ECO:0000256" key="3">
    <source>
        <dbReference type="SAM" id="MobiDB-lite"/>
    </source>
</evidence>
<dbReference type="PANTHER" id="PTHR11839:SF18">
    <property type="entry name" value="NUDIX HYDROLASE DOMAIN-CONTAINING PROTEIN"/>
    <property type="match status" value="1"/>
</dbReference>
<evidence type="ECO:0000259" key="4">
    <source>
        <dbReference type="PROSITE" id="PS51462"/>
    </source>
</evidence>
<comment type="caution">
    <text evidence="5">The sequence shown here is derived from an EMBL/GenBank/DDBJ whole genome shotgun (WGS) entry which is preliminary data.</text>
</comment>
<keyword evidence="2" id="KW-0378">Hydrolase</keyword>
<sequence>MAREVPAVIWKEDEIDFFGTAVPVYLPNSITRHELENMKAFKDWKTTLHANLALQESKDHAFHAHPYSLRAIEVKSVTKFPNGRVGFIKIDAAVERDSFPDDDQRRIPKSLPGTAFLRGGSVAMLMILRPKDSRDERYVILTEQPRLPAGSLQFLEIPAGMLDDSDHFSGQAAKEIEEETGFKIPLSELIDMTKLALSNSDHPEKSLQAAMYPSPGGCDEYIALFLWEKELDRQEIEDLRGRLTGERTQDEMITLHVKEYEALWRDGARDAKTLAAWALYEGLNRSGELQKYQKRKRESTGSSQSSQEQARRTKVSKR</sequence>
<evidence type="ECO:0000313" key="5">
    <source>
        <dbReference type="EMBL" id="KAK2601358.1"/>
    </source>
</evidence>
<organism evidence="5 6">
    <name type="scientific">Phomopsis amygdali</name>
    <name type="common">Fusicoccum amygdali</name>
    <dbReference type="NCBI Taxonomy" id="1214568"/>
    <lineage>
        <taxon>Eukaryota</taxon>
        <taxon>Fungi</taxon>
        <taxon>Dikarya</taxon>
        <taxon>Ascomycota</taxon>
        <taxon>Pezizomycotina</taxon>
        <taxon>Sordariomycetes</taxon>
        <taxon>Sordariomycetidae</taxon>
        <taxon>Diaporthales</taxon>
        <taxon>Diaporthaceae</taxon>
        <taxon>Diaporthe</taxon>
    </lineage>
</organism>
<dbReference type="GO" id="GO:0080041">
    <property type="term" value="F:ADP-ribose pyrophosphohydrolase activity"/>
    <property type="evidence" value="ECO:0007669"/>
    <property type="project" value="TreeGrafter"/>
</dbReference>
<evidence type="ECO:0000256" key="2">
    <source>
        <dbReference type="ARBA" id="ARBA00022801"/>
    </source>
</evidence>
<dbReference type="CDD" id="cd03424">
    <property type="entry name" value="NUDIX_ADPRase_Nudt5_UGPPase_Nudt14"/>
    <property type="match status" value="1"/>
</dbReference>
<dbReference type="SUPFAM" id="SSF55811">
    <property type="entry name" value="Nudix"/>
    <property type="match status" value="1"/>
</dbReference>
<evidence type="ECO:0000256" key="1">
    <source>
        <dbReference type="ARBA" id="ARBA00001946"/>
    </source>
</evidence>